<gene>
    <name evidence="2" type="ORF">H8689_10765</name>
</gene>
<dbReference type="InterPro" id="IPR004038">
    <property type="entry name" value="Ribosomal_eL8/eL30/eS12/Gad45"/>
</dbReference>
<dbReference type="RefSeq" id="WP_249324453.1">
    <property type="nucleotide sequence ID" value="NZ_JACRTK010000004.1"/>
</dbReference>
<dbReference type="SUPFAM" id="SSF55315">
    <property type="entry name" value="L30e-like"/>
    <property type="match status" value="1"/>
</dbReference>
<dbReference type="Proteomes" id="UP000601522">
    <property type="component" value="Unassembled WGS sequence"/>
</dbReference>
<sequence length="80" mass="8702">MTMRLNEQNKVVGAKQVKRALQSSTVQTVYIADDADMKVTGDIIEFCDEKQISVVRVETMKELGSACGIDINAAVAALLK</sequence>
<evidence type="ECO:0000313" key="3">
    <source>
        <dbReference type="Proteomes" id="UP000601522"/>
    </source>
</evidence>
<dbReference type="AlphaFoldDB" id="A0A926F051"/>
<dbReference type="Pfam" id="PF01248">
    <property type="entry name" value="Ribosomal_L7Ae"/>
    <property type="match status" value="1"/>
</dbReference>
<proteinExistence type="predicted"/>
<feature type="domain" description="Ribosomal protein eL8/eL30/eS12/Gadd45" evidence="1">
    <location>
        <begin position="9"/>
        <end position="76"/>
    </location>
</feature>
<reference evidence="2 3" key="1">
    <citation type="submission" date="2020-08" db="EMBL/GenBank/DDBJ databases">
        <title>Genome public.</title>
        <authorList>
            <person name="Liu C."/>
            <person name="Sun Q."/>
        </authorList>
    </citation>
    <scope>NUCLEOTIDE SEQUENCE [LARGE SCALE GENOMIC DNA]</scope>
    <source>
        <strain evidence="2 3">NSJ-26</strain>
    </source>
</reference>
<dbReference type="Gene3D" id="3.30.1330.30">
    <property type="match status" value="1"/>
</dbReference>
<dbReference type="InterPro" id="IPR029064">
    <property type="entry name" value="Ribosomal_eL30-like_sf"/>
</dbReference>
<evidence type="ECO:0000259" key="1">
    <source>
        <dbReference type="Pfam" id="PF01248"/>
    </source>
</evidence>
<name>A0A926F051_9FIRM</name>
<keyword evidence="3" id="KW-1185">Reference proteome</keyword>
<dbReference type="EMBL" id="JACRTK010000004">
    <property type="protein sequence ID" value="MBC8591593.1"/>
    <property type="molecule type" value="Genomic_DNA"/>
</dbReference>
<evidence type="ECO:0000313" key="2">
    <source>
        <dbReference type="EMBL" id="MBC8591593.1"/>
    </source>
</evidence>
<accession>A0A926F051</accession>
<comment type="caution">
    <text evidence="2">The sequence shown here is derived from an EMBL/GenBank/DDBJ whole genome shotgun (WGS) entry which is preliminary data.</text>
</comment>
<organism evidence="2 3">
    <name type="scientific">Wansuia hejianensis</name>
    <dbReference type="NCBI Taxonomy" id="2763667"/>
    <lineage>
        <taxon>Bacteria</taxon>
        <taxon>Bacillati</taxon>
        <taxon>Bacillota</taxon>
        <taxon>Clostridia</taxon>
        <taxon>Lachnospirales</taxon>
        <taxon>Lachnospiraceae</taxon>
        <taxon>Wansuia</taxon>
    </lineage>
</organism>
<protein>
    <submittedName>
        <fullName evidence="2">Ribosomal L7Ae/L30e/S12e/Gadd45 family protein</fullName>
    </submittedName>
</protein>